<protein>
    <recommendedName>
        <fullName evidence="14">SecD export protein N-terminal TM domain-containing protein</fullName>
    </recommendedName>
</protein>
<dbReference type="Gene3D" id="3.30.1360.200">
    <property type="match status" value="1"/>
</dbReference>
<evidence type="ECO:0000259" key="12">
    <source>
        <dbReference type="Pfam" id="PF22599"/>
    </source>
</evidence>
<evidence type="ECO:0000256" key="4">
    <source>
        <dbReference type="ARBA" id="ARBA00022692"/>
    </source>
</evidence>
<proteinExistence type="inferred from homology"/>
<organism evidence="13">
    <name type="scientific">marine sediment metagenome</name>
    <dbReference type="NCBI Taxonomy" id="412755"/>
    <lineage>
        <taxon>unclassified sequences</taxon>
        <taxon>metagenomes</taxon>
        <taxon>ecological metagenomes</taxon>
    </lineage>
</organism>
<evidence type="ECO:0000256" key="1">
    <source>
        <dbReference type="ARBA" id="ARBA00004651"/>
    </source>
</evidence>
<gene>
    <name evidence="13" type="ORF">LCGC14_1773930</name>
</gene>
<dbReference type="SUPFAM" id="SSF82866">
    <property type="entry name" value="Multidrug efflux transporter AcrB transmembrane domain"/>
    <property type="match status" value="1"/>
</dbReference>
<evidence type="ECO:0000259" key="11">
    <source>
        <dbReference type="Pfam" id="PF21760"/>
    </source>
</evidence>
<comment type="caution">
    <text evidence="13">The sequence shown here is derived from an EMBL/GenBank/DDBJ whole genome shotgun (WGS) entry which is preliminary data.</text>
</comment>
<dbReference type="InterPro" id="IPR022813">
    <property type="entry name" value="SecD/SecF_arch_bac"/>
</dbReference>
<dbReference type="Pfam" id="PF21760">
    <property type="entry name" value="SecD_1st"/>
    <property type="match status" value="1"/>
</dbReference>
<evidence type="ECO:0000256" key="9">
    <source>
        <dbReference type="SAM" id="Phobius"/>
    </source>
</evidence>
<name>A0A0F9HJX7_9ZZZZ</name>
<dbReference type="HAMAP" id="MF_01463_B">
    <property type="entry name" value="SecD_B"/>
    <property type="match status" value="1"/>
</dbReference>
<dbReference type="GO" id="GO:0006886">
    <property type="term" value="P:intracellular protein transport"/>
    <property type="evidence" value="ECO:0007669"/>
    <property type="project" value="InterPro"/>
</dbReference>
<dbReference type="InterPro" id="IPR055344">
    <property type="entry name" value="SecD_SecF_C_bact"/>
</dbReference>
<dbReference type="PANTHER" id="PTHR30081:SF1">
    <property type="entry name" value="PROTEIN TRANSLOCASE SUBUNIT SECD"/>
    <property type="match status" value="1"/>
</dbReference>
<dbReference type="Gene3D" id="3.30.70.3220">
    <property type="match status" value="1"/>
</dbReference>
<evidence type="ECO:0000256" key="3">
    <source>
        <dbReference type="ARBA" id="ARBA00022475"/>
    </source>
</evidence>
<dbReference type="Pfam" id="PF02355">
    <property type="entry name" value="SecD_SecF_C"/>
    <property type="match status" value="1"/>
</dbReference>
<dbReference type="FunFam" id="1.20.1640.10:FF:000004">
    <property type="entry name" value="Protein translocase subunit SecD"/>
    <property type="match status" value="1"/>
</dbReference>
<dbReference type="GO" id="GO:0015450">
    <property type="term" value="F:protein-transporting ATPase activity"/>
    <property type="evidence" value="ECO:0007669"/>
    <property type="project" value="InterPro"/>
</dbReference>
<dbReference type="InterPro" id="IPR048634">
    <property type="entry name" value="SecD_SecF_C"/>
</dbReference>
<dbReference type="NCBIfam" id="TIGR00916">
    <property type="entry name" value="2A0604s01"/>
    <property type="match status" value="1"/>
</dbReference>
<dbReference type="Pfam" id="PF22599">
    <property type="entry name" value="SecDF_P1_head"/>
    <property type="match status" value="1"/>
</dbReference>
<feature type="transmembrane region" description="Helical" evidence="9">
    <location>
        <begin position="334"/>
        <end position="354"/>
    </location>
</feature>
<keyword evidence="2" id="KW-0813">Transport</keyword>
<keyword evidence="5" id="KW-0653">Protein transport</keyword>
<dbReference type="NCBIfam" id="TIGR01129">
    <property type="entry name" value="secD"/>
    <property type="match status" value="1"/>
</dbReference>
<dbReference type="InterPro" id="IPR001036">
    <property type="entry name" value="Acrflvin-R"/>
</dbReference>
<evidence type="ECO:0000259" key="10">
    <source>
        <dbReference type="Pfam" id="PF02355"/>
    </source>
</evidence>
<feature type="transmembrane region" description="Helical" evidence="9">
    <location>
        <begin position="7"/>
        <end position="28"/>
    </location>
</feature>
<keyword evidence="6 9" id="KW-1133">Transmembrane helix</keyword>
<dbReference type="InterPro" id="IPR005791">
    <property type="entry name" value="SecD"/>
</dbReference>
<accession>A0A0F9HJX7</accession>
<sequence length="496" mass="55035">MNRAFRIVIVLIVIGIAVWGFSYTYKWYFVYSEEDRELANLTSLELADYPEEKRLQIKEMKQLRSRIINLGLDLKGGIYMVLEPDYEEMKKRSGGAEPTQAEISDAMRRVIEILRNRIDKFGVSEPTITTQGEDRIIVELPGSKDPDRAQTVVMGRGLLEFMLVDEDTAAKLTRDMFDDMGNLIDASIIPETSALFYLWEKNKYDVLERRRAVVLYDEILLDGSTIKKAQVQTDNFGKPEVVFSLSSEGAKHFSTITGANVGKRLAIVFDGKILSMPSIRERIPGGQVRITGTFSMKEAQDQALVLRAGAFPVPLQIAEQRTIGPSLGRDSIEAGVKAAIIGAIAVVLFMLIYFKLSGIIADIALGLNIFLLLGVLAWLNFTLTLPGIAGMILTVGMAVDANVIIFERIKEEIRNGKTVIASIQSGYDKAFRTILDANMTTLIATFVLSQFGSGPIKGFAVTLSIGIVINMFTSLFVTKLLFSIGMDIFRVRKLSI</sequence>
<reference evidence="13" key="1">
    <citation type="journal article" date="2015" name="Nature">
        <title>Complex archaea that bridge the gap between prokaryotes and eukaryotes.</title>
        <authorList>
            <person name="Spang A."/>
            <person name="Saw J.H."/>
            <person name="Jorgensen S.L."/>
            <person name="Zaremba-Niedzwiedzka K."/>
            <person name="Martijn J."/>
            <person name="Lind A.E."/>
            <person name="van Eijk R."/>
            <person name="Schleper C."/>
            <person name="Guy L."/>
            <person name="Ettema T.J."/>
        </authorList>
    </citation>
    <scope>NUCLEOTIDE SEQUENCE</scope>
</reference>
<keyword evidence="3" id="KW-1003">Cell membrane</keyword>
<feature type="transmembrane region" description="Helical" evidence="9">
    <location>
        <begin position="458"/>
        <end position="482"/>
    </location>
</feature>
<feature type="domain" description="SecDF P1 head subdomain" evidence="12">
    <location>
        <begin position="209"/>
        <end position="313"/>
    </location>
</feature>
<keyword evidence="8 9" id="KW-0472">Membrane</keyword>
<dbReference type="EMBL" id="LAZR01016669">
    <property type="protein sequence ID" value="KKM03487.1"/>
    <property type="molecule type" value="Genomic_DNA"/>
</dbReference>
<dbReference type="AlphaFoldDB" id="A0A0F9HJX7"/>
<dbReference type="PANTHER" id="PTHR30081">
    <property type="entry name" value="PROTEIN-EXPORT MEMBRANE PROTEIN SEC"/>
    <property type="match status" value="1"/>
</dbReference>
<dbReference type="GO" id="GO:0005886">
    <property type="term" value="C:plasma membrane"/>
    <property type="evidence" value="ECO:0007669"/>
    <property type="project" value="UniProtKB-SubCell"/>
</dbReference>
<evidence type="ECO:0000256" key="5">
    <source>
        <dbReference type="ARBA" id="ARBA00022927"/>
    </source>
</evidence>
<feature type="transmembrane region" description="Helical" evidence="9">
    <location>
        <begin position="359"/>
        <end position="381"/>
    </location>
</feature>
<dbReference type="Gene3D" id="1.20.1640.10">
    <property type="entry name" value="Multidrug efflux transporter AcrB transmembrane domain"/>
    <property type="match status" value="1"/>
</dbReference>
<evidence type="ECO:0008006" key="14">
    <source>
        <dbReference type="Google" id="ProtNLM"/>
    </source>
</evidence>
<evidence type="ECO:0000256" key="7">
    <source>
        <dbReference type="ARBA" id="ARBA00023010"/>
    </source>
</evidence>
<keyword evidence="4 9" id="KW-0812">Transmembrane</keyword>
<dbReference type="InterPro" id="IPR054384">
    <property type="entry name" value="SecDF_P1_head"/>
</dbReference>
<dbReference type="PRINTS" id="PR00702">
    <property type="entry name" value="ACRIFLAVINRP"/>
</dbReference>
<evidence type="ECO:0000256" key="6">
    <source>
        <dbReference type="ARBA" id="ARBA00022989"/>
    </source>
</evidence>
<evidence type="ECO:0000256" key="8">
    <source>
        <dbReference type="ARBA" id="ARBA00023136"/>
    </source>
</evidence>
<feature type="transmembrane region" description="Helical" evidence="9">
    <location>
        <begin position="387"/>
        <end position="409"/>
    </location>
</feature>
<keyword evidence="7" id="KW-0811">Translocation</keyword>
<comment type="subcellular location">
    <subcellularLocation>
        <location evidence="1">Cell membrane</location>
        <topology evidence="1">Multi-pass membrane protein</topology>
    </subcellularLocation>
</comment>
<evidence type="ECO:0000256" key="2">
    <source>
        <dbReference type="ARBA" id="ARBA00022448"/>
    </source>
</evidence>
<feature type="domain" description="Protein export membrane protein SecD/SecF C-terminal" evidence="10">
    <location>
        <begin position="316"/>
        <end position="480"/>
    </location>
</feature>
<evidence type="ECO:0000313" key="13">
    <source>
        <dbReference type="EMBL" id="KKM03487.1"/>
    </source>
</evidence>
<feature type="domain" description="Protein translocase subunit SecDF P1" evidence="11">
    <location>
        <begin position="107"/>
        <end position="166"/>
    </location>
</feature>
<dbReference type="InterPro" id="IPR048631">
    <property type="entry name" value="SecD_1st"/>
</dbReference>
<feature type="transmembrane region" description="Helical" evidence="9">
    <location>
        <begin position="430"/>
        <end position="452"/>
    </location>
</feature>